<dbReference type="EMBL" id="CAJNOK010071133">
    <property type="protein sequence ID" value="CAF1663332.1"/>
    <property type="molecule type" value="Genomic_DNA"/>
</dbReference>
<comment type="caution">
    <text evidence="2">The sequence shown here is derived from an EMBL/GenBank/DDBJ whole genome shotgun (WGS) entry which is preliminary data.</text>
</comment>
<accession>A0A8S2Y051</accession>
<feature type="non-terminal residue" evidence="2">
    <location>
        <position position="1"/>
    </location>
</feature>
<dbReference type="AlphaFoldDB" id="A0A8S2Y051"/>
<reference evidence="2" key="1">
    <citation type="submission" date="2021-02" db="EMBL/GenBank/DDBJ databases">
        <authorList>
            <person name="Nowell W R."/>
        </authorList>
    </citation>
    <scope>NUCLEOTIDE SEQUENCE</scope>
</reference>
<protein>
    <submittedName>
        <fullName evidence="2">Uncharacterized protein</fullName>
    </submittedName>
</protein>
<dbReference type="Proteomes" id="UP000682733">
    <property type="component" value="Unassembled WGS sequence"/>
</dbReference>
<organism evidence="2 3">
    <name type="scientific">Didymodactylos carnosus</name>
    <dbReference type="NCBI Taxonomy" id="1234261"/>
    <lineage>
        <taxon>Eukaryota</taxon>
        <taxon>Metazoa</taxon>
        <taxon>Spiralia</taxon>
        <taxon>Gnathifera</taxon>
        <taxon>Rotifera</taxon>
        <taxon>Eurotatoria</taxon>
        <taxon>Bdelloidea</taxon>
        <taxon>Philodinida</taxon>
        <taxon>Philodinidae</taxon>
        <taxon>Didymodactylos</taxon>
    </lineage>
</organism>
<proteinExistence type="predicted"/>
<sequence length="125" mass="14226">ISDLKIHPSISFGDVENYITSKNPDSSNSLIRNKCYLLFDEGYIDCIYIKLNNDKCVISDVIRHSMSGEYAMCHYTTIANKLAITDPWCDCKIKAYTIIPPKLTTTEQPCKWKKPTCKPILDIST</sequence>
<evidence type="ECO:0000313" key="3">
    <source>
        <dbReference type="Proteomes" id="UP000682733"/>
    </source>
</evidence>
<dbReference type="Proteomes" id="UP000677228">
    <property type="component" value="Unassembled WGS sequence"/>
</dbReference>
<evidence type="ECO:0000313" key="2">
    <source>
        <dbReference type="EMBL" id="CAF4525053.1"/>
    </source>
</evidence>
<name>A0A8S2Y051_9BILA</name>
<gene>
    <name evidence="1" type="ORF">OVA965_LOCUS45397</name>
    <name evidence="2" type="ORF">TMI583_LOCUS48863</name>
</gene>
<dbReference type="EMBL" id="CAJOBA010102384">
    <property type="protein sequence ID" value="CAF4525053.1"/>
    <property type="molecule type" value="Genomic_DNA"/>
</dbReference>
<evidence type="ECO:0000313" key="1">
    <source>
        <dbReference type="EMBL" id="CAF1663332.1"/>
    </source>
</evidence>